<evidence type="ECO:0000256" key="1">
    <source>
        <dbReference type="SAM" id="SignalP"/>
    </source>
</evidence>
<organism evidence="2 3">
    <name type="scientific">Ruminococcus flavefaciens</name>
    <dbReference type="NCBI Taxonomy" id="1265"/>
    <lineage>
        <taxon>Bacteria</taxon>
        <taxon>Bacillati</taxon>
        <taxon>Bacillota</taxon>
        <taxon>Clostridia</taxon>
        <taxon>Eubacteriales</taxon>
        <taxon>Oscillospiraceae</taxon>
        <taxon>Ruminococcus</taxon>
    </lineage>
</organism>
<reference evidence="2 3" key="1">
    <citation type="submission" date="2016-10" db="EMBL/GenBank/DDBJ databases">
        <authorList>
            <person name="de Groot N.N."/>
        </authorList>
    </citation>
    <scope>NUCLEOTIDE SEQUENCE [LARGE SCALE GENOMIC DNA]</scope>
    <source>
        <strain evidence="2 3">YAD2003</strain>
    </source>
</reference>
<dbReference type="EMBL" id="FNWV01000013">
    <property type="protein sequence ID" value="SEH80163.1"/>
    <property type="molecule type" value="Genomic_DNA"/>
</dbReference>
<evidence type="ECO:0000313" key="3">
    <source>
        <dbReference type="Proteomes" id="UP000183190"/>
    </source>
</evidence>
<protein>
    <submittedName>
        <fullName evidence="2">Uncharacterized protein</fullName>
    </submittedName>
</protein>
<proteinExistence type="predicted"/>
<accession>A0A1H6L1N4</accession>
<sequence>MKTNFKKIFASITLATMCMVPMTANAIDGQRLSVGRIEPAIEKEIGLSVQTFPISNFDDEKPHTDVTIVCGVNDDLDTMPIHTRTGINVNRPNAMVTYVFPETEIVGTYGSNLKNGNLKNMVTYVFPETEIVGTYGSNLKNGNLKNMVTYVFPETVIVGTYGSNVKTPSIKEKEYLNAYNQIAGHAIKTTTVGVVK</sequence>
<feature type="chain" id="PRO_5010321894" evidence="1">
    <location>
        <begin position="27"/>
        <end position="196"/>
    </location>
</feature>
<dbReference type="Proteomes" id="UP000183190">
    <property type="component" value="Unassembled WGS sequence"/>
</dbReference>
<name>A0A1H6L1N4_RUMFL</name>
<feature type="signal peptide" evidence="1">
    <location>
        <begin position="1"/>
        <end position="26"/>
    </location>
</feature>
<dbReference type="AlphaFoldDB" id="A0A1H6L1N4"/>
<gene>
    <name evidence="2" type="ORF">SAMN02910265_02776</name>
</gene>
<evidence type="ECO:0000313" key="2">
    <source>
        <dbReference type="EMBL" id="SEH80163.1"/>
    </source>
</evidence>
<keyword evidence="1" id="KW-0732">Signal</keyword>
<dbReference type="RefSeq" id="WP_074718415.1">
    <property type="nucleotide sequence ID" value="NZ_FNWV01000013.1"/>
</dbReference>